<gene>
    <name evidence="4" type="ORF">RSOLAG1IB_01860</name>
</gene>
<keyword evidence="1" id="KW-0677">Repeat</keyword>
<name>A0A0B7FHY6_THACB</name>
<dbReference type="InterPro" id="IPR056884">
    <property type="entry name" value="NPHP3-like_N"/>
</dbReference>
<proteinExistence type="predicted"/>
<dbReference type="InterPro" id="IPR027417">
    <property type="entry name" value="P-loop_NTPase"/>
</dbReference>
<evidence type="ECO:0000256" key="1">
    <source>
        <dbReference type="ARBA" id="ARBA00022737"/>
    </source>
</evidence>
<feature type="domain" description="NACHT" evidence="3">
    <location>
        <begin position="281"/>
        <end position="426"/>
    </location>
</feature>
<evidence type="ECO:0000256" key="2">
    <source>
        <dbReference type="PROSITE-ProRule" id="PRU00221"/>
    </source>
</evidence>
<dbReference type="InterPro" id="IPR007111">
    <property type="entry name" value="NACHT_NTPase"/>
</dbReference>
<dbReference type="Gene3D" id="2.130.10.10">
    <property type="entry name" value="YVTN repeat-like/Quinoprotein amine dehydrogenase"/>
    <property type="match status" value="2"/>
</dbReference>
<keyword evidence="2" id="KW-0853">WD repeat</keyword>
<dbReference type="InterPro" id="IPR015943">
    <property type="entry name" value="WD40/YVTN_repeat-like_dom_sf"/>
</dbReference>
<keyword evidence="5" id="KW-1185">Reference proteome</keyword>
<evidence type="ECO:0000313" key="4">
    <source>
        <dbReference type="EMBL" id="CEL55848.1"/>
    </source>
</evidence>
<dbReference type="OrthoDB" id="3146578at2759"/>
<dbReference type="PROSITE" id="PS50082">
    <property type="entry name" value="WD_REPEATS_2"/>
    <property type="match status" value="1"/>
</dbReference>
<protein>
    <submittedName>
        <fullName evidence="4">Vegetative incompatibility protein HET-E-1</fullName>
    </submittedName>
</protein>
<dbReference type="InterPro" id="IPR036322">
    <property type="entry name" value="WD40_repeat_dom_sf"/>
</dbReference>
<dbReference type="EMBL" id="LN679101">
    <property type="protein sequence ID" value="CEL55848.1"/>
    <property type="molecule type" value="Genomic_DNA"/>
</dbReference>
<dbReference type="PANTHER" id="PTHR10039">
    <property type="entry name" value="AMELOGENIN"/>
    <property type="match status" value="1"/>
</dbReference>
<dbReference type="PROSITE" id="PS50294">
    <property type="entry name" value="WD_REPEATS_REGION"/>
    <property type="match status" value="1"/>
</dbReference>
<dbReference type="InterPro" id="IPR001680">
    <property type="entry name" value="WD40_rpt"/>
</dbReference>
<sequence length="1193" mass="134242">MQGLLPIFFSRTITMSSNKRRFDFLGVSSFGDSSRKRAKTPASEVAEDILYTSNPLTQPVREPIAPSQSNSSRKERAKVLEVFGRAALSKLKKSLSILQKGCGVFEPLVTAAETLQEVLRIIENALPNTDDTQDMASNLGQWANLLMAFIDENQPVRMSKQMENLIGALHREAEYLREQTEGRSGSTRQNEYEKKMQQLQHCHRQIEEAFRLLIADASLNIWKNTDNQLKESLLNGMLPAQEALYDSSYADKIERGPCLENTRVQVLDGIRSWMYGTGKRKVYWINGMAGTGKTTIAYSVCKELAKNERLAASFFVSRASSQCQDVSRILPTIAYQLARVSYAYRSTLCRILNKEPNLGQRKLSVQFEHLIELPLLKVAQEIPQGLVIVIDALDECSDPRTTELIVNLLMRHAPKLPVQFFLTSRPEPAITDTTLSRDGESRSVLELHNVEEQLVKADIKTYLIVQLAVLSPTEDQIEWIAEQAGVLFIYAATLVRYVLAVGSGLGSKGRLKAIITPNAERASKKDRAIDRLYKAILEGVLQDEDREEYEIEIIRRVLWTVVCVKEPVTKQTLAILARVNKDQVTEALHPLQSVIHVSARSDVASTLHASFPEFILNPLRSGPFSCDRKALNKDLASRCFDVMEQQLRFNLCGLESSYVFDCDVPNIEARVEAAISPELFYACRFWSKHLIENIACETLIQSLDAFLSIRFLFWMEVINLKEWMENGPHVLMDAKTWLSMDQERSVFLDDAITFLNTFTGNPINRSTPHIYVSHLPLGSKSNRIRQFYLGYTQGLVQVVTEQKRIEVSTDLRPHRAGWISSIAFSSNNSMIAAGSSDGTVHVWALSSGVIIAGPFRPQAGRVTTIVFSPDNLYLASIHSGDLKIRIWRIFNYEVPPEPTVISAEVLVPALCFSPDSAYIALTGDYGYGLMKKRSPCIMVMNTHTGEALHKLHLPSSAKYMAFSPDGDLLLSRLSDGRTQAWNSRTGVPHDLGAVVFKHHIELFPPSLSAAQETQYIDRPYMTRPSAYSSTWPALNSPKDKQVRCSLLLKTHTIVQDPITDELLSGPFGCDKETITAFAFSFDGTRVASGSERESTNGTYKHINIRVWDTCDVSHNHWSEEAWSIDEHGWLRDQGSRPILWIPIEWQPFFPVLPNRLVITPQGSMRVFLDNLLLGESWVQCYAPYRQGPPTLTA</sequence>
<dbReference type="STRING" id="1108050.A0A0B7FHY6"/>
<reference evidence="4 5" key="1">
    <citation type="submission" date="2014-11" db="EMBL/GenBank/DDBJ databases">
        <authorList>
            <person name="Wibberg Daniel"/>
        </authorList>
    </citation>
    <scope>NUCLEOTIDE SEQUENCE [LARGE SCALE GENOMIC DNA]</scope>
    <source>
        <strain evidence="4">Rhizoctonia solani AG1-IB 7/3/14</strain>
    </source>
</reference>
<evidence type="ECO:0000313" key="5">
    <source>
        <dbReference type="Proteomes" id="UP000059188"/>
    </source>
</evidence>
<dbReference type="Proteomes" id="UP000059188">
    <property type="component" value="Unassembled WGS sequence"/>
</dbReference>
<accession>A0A0B7FHY6</accession>
<dbReference type="Pfam" id="PF24883">
    <property type="entry name" value="NPHP3_N"/>
    <property type="match status" value="1"/>
</dbReference>
<dbReference type="PANTHER" id="PTHR10039:SF17">
    <property type="entry name" value="FUNGAL STAND N-TERMINAL GOODBYE DOMAIN-CONTAINING PROTEIN-RELATED"/>
    <property type="match status" value="1"/>
</dbReference>
<evidence type="ECO:0000259" key="3">
    <source>
        <dbReference type="PROSITE" id="PS50837"/>
    </source>
</evidence>
<dbReference type="SUPFAM" id="SSF52540">
    <property type="entry name" value="P-loop containing nucleoside triphosphate hydrolases"/>
    <property type="match status" value="1"/>
</dbReference>
<dbReference type="Gene3D" id="3.40.50.300">
    <property type="entry name" value="P-loop containing nucleotide triphosphate hydrolases"/>
    <property type="match status" value="1"/>
</dbReference>
<dbReference type="AlphaFoldDB" id="A0A0B7FHY6"/>
<dbReference type="Pfam" id="PF00400">
    <property type="entry name" value="WD40"/>
    <property type="match status" value="2"/>
</dbReference>
<dbReference type="SMART" id="SM00320">
    <property type="entry name" value="WD40"/>
    <property type="match status" value="4"/>
</dbReference>
<feature type="repeat" description="WD" evidence="2">
    <location>
        <begin position="819"/>
        <end position="853"/>
    </location>
</feature>
<organism evidence="4 5">
    <name type="scientific">Thanatephorus cucumeris (strain AG1-IB / isolate 7/3/14)</name>
    <name type="common">Lettuce bottom rot fungus</name>
    <name type="synonym">Rhizoctonia solani</name>
    <dbReference type="NCBI Taxonomy" id="1108050"/>
    <lineage>
        <taxon>Eukaryota</taxon>
        <taxon>Fungi</taxon>
        <taxon>Dikarya</taxon>
        <taxon>Basidiomycota</taxon>
        <taxon>Agaricomycotina</taxon>
        <taxon>Agaricomycetes</taxon>
        <taxon>Cantharellales</taxon>
        <taxon>Ceratobasidiaceae</taxon>
        <taxon>Rhizoctonia</taxon>
        <taxon>Rhizoctonia solani AG-1</taxon>
    </lineage>
</organism>
<dbReference type="SUPFAM" id="SSF50978">
    <property type="entry name" value="WD40 repeat-like"/>
    <property type="match status" value="1"/>
</dbReference>
<dbReference type="PROSITE" id="PS50837">
    <property type="entry name" value="NACHT"/>
    <property type="match status" value="1"/>
</dbReference>